<comment type="similarity">
    <text evidence="5 8">Belongs to the PTH family.</text>
</comment>
<keyword evidence="4 8" id="KW-0694">RNA-binding</keyword>
<keyword evidence="2 8" id="KW-0820">tRNA-binding</keyword>
<evidence type="ECO:0000256" key="1">
    <source>
        <dbReference type="ARBA" id="ARBA00013260"/>
    </source>
</evidence>
<feature type="binding site" evidence="8">
    <location>
        <position position="117"/>
    </location>
    <ligand>
        <name>tRNA</name>
        <dbReference type="ChEBI" id="CHEBI:17843"/>
    </ligand>
</feature>
<dbReference type="GO" id="GO:0000049">
    <property type="term" value="F:tRNA binding"/>
    <property type="evidence" value="ECO:0007669"/>
    <property type="project" value="UniProtKB-UniRule"/>
</dbReference>
<evidence type="ECO:0000256" key="4">
    <source>
        <dbReference type="ARBA" id="ARBA00022884"/>
    </source>
</evidence>
<dbReference type="Proteomes" id="UP000076947">
    <property type="component" value="Unassembled WGS sequence"/>
</dbReference>
<accession>A0A177IRR5</accession>
<dbReference type="InterPro" id="IPR018171">
    <property type="entry name" value="Pept_tRNA_hydro_CS"/>
</dbReference>
<evidence type="ECO:0000256" key="8">
    <source>
        <dbReference type="HAMAP-Rule" id="MF_00083"/>
    </source>
</evidence>
<evidence type="ECO:0000313" key="10">
    <source>
        <dbReference type="Proteomes" id="UP000076947"/>
    </source>
</evidence>
<organism evidence="9 10">
    <name type="scientific">Corynebacterium stationis</name>
    <dbReference type="NCBI Taxonomy" id="1705"/>
    <lineage>
        <taxon>Bacteria</taxon>
        <taxon>Bacillati</taxon>
        <taxon>Actinomycetota</taxon>
        <taxon>Actinomycetes</taxon>
        <taxon>Mycobacteriales</taxon>
        <taxon>Corynebacteriaceae</taxon>
        <taxon>Corynebacterium</taxon>
    </lineage>
</organism>
<dbReference type="RefSeq" id="WP_066837801.1">
    <property type="nucleotide sequence ID" value="NZ_LSTQ01000004.1"/>
</dbReference>
<feature type="site" description="Stabilizes the basic form of H active site to accept a proton" evidence="8">
    <location>
        <position position="96"/>
    </location>
</feature>
<reference evidence="10" key="1">
    <citation type="submission" date="2016-02" db="EMBL/GenBank/DDBJ databases">
        <authorList>
            <person name="Kaur G."/>
            <person name="Nair G.R."/>
            <person name="Mayilraj S."/>
        </authorList>
    </citation>
    <scope>NUCLEOTIDE SEQUENCE [LARGE SCALE GENOMIC DNA]</scope>
    <source>
        <strain evidence="10">GA-15</strain>
    </source>
</reference>
<dbReference type="PANTHER" id="PTHR17224">
    <property type="entry name" value="PEPTIDYL-TRNA HYDROLASE"/>
    <property type="match status" value="1"/>
</dbReference>
<dbReference type="GO" id="GO:0072344">
    <property type="term" value="P:rescue of stalled ribosome"/>
    <property type="evidence" value="ECO:0007669"/>
    <property type="project" value="UniProtKB-UniRule"/>
</dbReference>
<dbReference type="HAMAP" id="MF_00083">
    <property type="entry name" value="Pept_tRNA_hydro_bact"/>
    <property type="match status" value="1"/>
</dbReference>
<comment type="subunit">
    <text evidence="8">Monomer.</text>
</comment>
<dbReference type="Gene3D" id="3.40.50.1470">
    <property type="entry name" value="Peptidyl-tRNA hydrolase"/>
    <property type="match status" value="1"/>
</dbReference>
<dbReference type="GO" id="GO:0006515">
    <property type="term" value="P:protein quality control for misfolded or incompletely synthesized proteins"/>
    <property type="evidence" value="ECO:0007669"/>
    <property type="project" value="UniProtKB-UniRule"/>
</dbReference>
<comment type="caution">
    <text evidence="9">The sequence shown here is derived from an EMBL/GenBank/DDBJ whole genome shotgun (WGS) entry which is preliminary data.</text>
</comment>
<keyword evidence="3 8" id="KW-0378">Hydrolase</keyword>
<keyword evidence="10" id="KW-1185">Reference proteome</keyword>
<evidence type="ECO:0000256" key="2">
    <source>
        <dbReference type="ARBA" id="ARBA00022555"/>
    </source>
</evidence>
<dbReference type="Pfam" id="PF01195">
    <property type="entry name" value="Pept_tRNA_hydro"/>
    <property type="match status" value="1"/>
</dbReference>
<dbReference type="NCBIfam" id="TIGR00447">
    <property type="entry name" value="pth"/>
    <property type="match status" value="1"/>
</dbReference>
<feature type="site" description="Discriminates between blocked and unblocked aminoacyl-tRNA" evidence="8">
    <location>
        <position position="13"/>
    </location>
</feature>
<evidence type="ECO:0000256" key="7">
    <source>
        <dbReference type="ARBA" id="ARBA00050038"/>
    </source>
</evidence>
<protein>
    <recommendedName>
        <fullName evidence="7 8">Peptidyl-tRNA hydrolase</fullName>
        <shortName evidence="8">Pth</shortName>
        <ecNumber evidence="1 8">3.1.1.29</ecNumber>
    </recommendedName>
</protein>
<dbReference type="GO" id="GO:0004045">
    <property type="term" value="F:peptidyl-tRNA hydrolase activity"/>
    <property type="evidence" value="ECO:0007669"/>
    <property type="project" value="UniProtKB-UniRule"/>
</dbReference>
<dbReference type="EMBL" id="LSTQ01000004">
    <property type="protein sequence ID" value="OAH31597.1"/>
    <property type="molecule type" value="Genomic_DNA"/>
</dbReference>
<dbReference type="SUPFAM" id="SSF53178">
    <property type="entry name" value="Peptidyl-tRNA hydrolase-like"/>
    <property type="match status" value="1"/>
</dbReference>
<dbReference type="STRING" id="1705.CA21670_08400"/>
<dbReference type="CDD" id="cd00462">
    <property type="entry name" value="PTH"/>
    <property type="match status" value="1"/>
</dbReference>
<comment type="function">
    <text evidence="8">Hydrolyzes ribosome-free peptidyl-tRNAs (with 1 or more amino acids incorporated), which drop off the ribosome during protein synthesis, or as a result of ribosome stalling.</text>
</comment>
<keyword evidence="8" id="KW-0963">Cytoplasm</keyword>
<dbReference type="InterPro" id="IPR001328">
    <property type="entry name" value="Pept_tRNA_hydro"/>
</dbReference>
<evidence type="ECO:0000313" key="9">
    <source>
        <dbReference type="EMBL" id="OAH31597.1"/>
    </source>
</evidence>
<dbReference type="OrthoDB" id="9800507at2"/>
<dbReference type="InterPro" id="IPR036416">
    <property type="entry name" value="Pept_tRNA_hydro_sf"/>
</dbReference>
<evidence type="ECO:0000256" key="5">
    <source>
        <dbReference type="ARBA" id="ARBA00038063"/>
    </source>
</evidence>
<feature type="binding site" evidence="8">
    <location>
        <position position="69"/>
    </location>
    <ligand>
        <name>tRNA</name>
        <dbReference type="ChEBI" id="CHEBI:17843"/>
    </ligand>
</feature>
<dbReference type="EC" id="3.1.1.29" evidence="1 8"/>
<comment type="subcellular location">
    <subcellularLocation>
        <location evidence="8">Cytoplasm</location>
    </subcellularLocation>
</comment>
<feature type="binding site" evidence="8">
    <location>
        <position position="71"/>
    </location>
    <ligand>
        <name>tRNA</name>
        <dbReference type="ChEBI" id="CHEBI:17843"/>
    </ligand>
</feature>
<feature type="active site" description="Proton acceptor" evidence="8">
    <location>
        <position position="23"/>
    </location>
</feature>
<dbReference type="PROSITE" id="PS01196">
    <property type="entry name" value="PEPT_TRNA_HYDROL_2"/>
    <property type="match status" value="1"/>
</dbReference>
<evidence type="ECO:0000256" key="6">
    <source>
        <dbReference type="ARBA" id="ARBA00048707"/>
    </source>
</evidence>
<dbReference type="FunFam" id="3.40.50.1470:FF:000001">
    <property type="entry name" value="Peptidyl-tRNA hydrolase"/>
    <property type="match status" value="1"/>
</dbReference>
<evidence type="ECO:0000256" key="3">
    <source>
        <dbReference type="ARBA" id="ARBA00022801"/>
    </source>
</evidence>
<gene>
    <name evidence="8" type="primary">pth</name>
    <name evidence="9" type="ORF">AYJ05_08490</name>
</gene>
<sequence length="177" mass="19203">MSNDALLVVGLGNPGPKYERTRHNIGFEAAQEITLRHGGKFASHKRTNADVAEINISGRKVIVAKPRTFMNLSGGVVKALANYFKVSPANIVVIHDELDMELGEVRLRLGGGDHGHNGLRDTTKALGTKDYHRLSCGIGRPPGRMAPAAYVLKPFARKELDELPIICADAADLIEEI</sequence>
<dbReference type="AlphaFoldDB" id="A0A177IRR5"/>
<comment type="function">
    <text evidence="8">Catalyzes the release of premature peptidyl moieties from peptidyl-tRNA molecules trapped in stalled 50S ribosomal subunits, and thus maintains levels of free tRNAs and 50S ribosomes.</text>
</comment>
<dbReference type="PANTHER" id="PTHR17224:SF1">
    <property type="entry name" value="PEPTIDYL-TRNA HYDROLASE"/>
    <property type="match status" value="1"/>
</dbReference>
<proteinExistence type="inferred from homology"/>
<comment type="catalytic activity">
    <reaction evidence="6 8">
        <text>an N-acyl-L-alpha-aminoacyl-tRNA + H2O = an N-acyl-L-amino acid + a tRNA + H(+)</text>
        <dbReference type="Rhea" id="RHEA:54448"/>
        <dbReference type="Rhea" id="RHEA-COMP:10123"/>
        <dbReference type="Rhea" id="RHEA-COMP:13883"/>
        <dbReference type="ChEBI" id="CHEBI:15377"/>
        <dbReference type="ChEBI" id="CHEBI:15378"/>
        <dbReference type="ChEBI" id="CHEBI:59874"/>
        <dbReference type="ChEBI" id="CHEBI:78442"/>
        <dbReference type="ChEBI" id="CHEBI:138191"/>
        <dbReference type="EC" id="3.1.1.29"/>
    </reaction>
</comment>
<name>A0A177IRR5_9CORY</name>
<dbReference type="GO" id="GO:0005737">
    <property type="term" value="C:cytoplasm"/>
    <property type="evidence" value="ECO:0007669"/>
    <property type="project" value="UniProtKB-SubCell"/>
</dbReference>
<feature type="binding site" evidence="8">
    <location>
        <position position="18"/>
    </location>
    <ligand>
        <name>tRNA</name>
        <dbReference type="ChEBI" id="CHEBI:17843"/>
    </ligand>
</feature>